<dbReference type="CDD" id="cd22534">
    <property type="entry name" value="KH-II_Era"/>
    <property type="match status" value="1"/>
</dbReference>
<sequence>MISSLLRDGTEDLKNYLLRVAPPGKWKYHSSVVTDEDTSQLIADAVRSKVLDNLSEEVPYGITCKIDLVEVNEVGTICIRVTLLCKEKRWVKVVLGHQGVHLTQIAKDASQELRNLFQQEVYIRINVASAK</sequence>
<dbReference type="SUPFAM" id="SSF54814">
    <property type="entry name" value="Prokaryotic type KH domain (KH-domain type II)"/>
    <property type="match status" value="1"/>
</dbReference>
<dbReference type="GO" id="GO:0019843">
    <property type="term" value="F:rRNA binding"/>
    <property type="evidence" value="ECO:0007669"/>
    <property type="project" value="TreeGrafter"/>
</dbReference>
<reference evidence="3" key="1">
    <citation type="submission" date="2016-06" db="UniProtKB">
        <authorList>
            <consortium name="WormBaseParasite"/>
        </authorList>
    </citation>
    <scope>IDENTIFICATION</scope>
</reference>
<dbReference type="OrthoDB" id="8954335at2759"/>
<gene>
    <name evidence="1" type="ORF">SBAD_LOCUS10091</name>
</gene>
<proteinExistence type="predicted"/>
<evidence type="ECO:0000313" key="1">
    <source>
        <dbReference type="EMBL" id="VDP28854.1"/>
    </source>
</evidence>
<keyword evidence="2" id="KW-1185">Reference proteome</keyword>
<evidence type="ECO:0000313" key="2">
    <source>
        <dbReference type="Proteomes" id="UP000270296"/>
    </source>
</evidence>
<dbReference type="PANTHER" id="PTHR42698">
    <property type="entry name" value="GTPASE ERA"/>
    <property type="match status" value="1"/>
</dbReference>
<dbReference type="AlphaFoldDB" id="A0A183J2J3"/>
<dbReference type="GO" id="GO:0043024">
    <property type="term" value="F:ribosomal small subunit binding"/>
    <property type="evidence" value="ECO:0007669"/>
    <property type="project" value="TreeGrafter"/>
</dbReference>
<dbReference type="GO" id="GO:0005759">
    <property type="term" value="C:mitochondrial matrix"/>
    <property type="evidence" value="ECO:0007669"/>
    <property type="project" value="TreeGrafter"/>
</dbReference>
<protein>
    <submittedName>
        <fullName evidence="3">KH type-2 domain-containing protein</fullName>
    </submittedName>
</protein>
<dbReference type="GO" id="GO:0000028">
    <property type="term" value="P:ribosomal small subunit assembly"/>
    <property type="evidence" value="ECO:0007669"/>
    <property type="project" value="TreeGrafter"/>
</dbReference>
<name>A0A183J2J3_9BILA</name>
<dbReference type="Gene3D" id="3.30.300.20">
    <property type="match status" value="1"/>
</dbReference>
<dbReference type="InterPro" id="IPR009019">
    <property type="entry name" value="KH_sf_prok-type"/>
</dbReference>
<dbReference type="InterPro" id="IPR005662">
    <property type="entry name" value="GTPase_Era-like"/>
</dbReference>
<evidence type="ECO:0000313" key="3">
    <source>
        <dbReference type="WBParaSite" id="SBAD_0001045101-mRNA-1"/>
    </source>
</evidence>
<dbReference type="Proteomes" id="UP000270296">
    <property type="component" value="Unassembled WGS sequence"/>
</dbReference>
<dbReference type="PANTHER" id="PTHR42698:SF1">
    <property type="entry name" value="GTPASE ERA, MITOCHONDRIAL"/>
    <property type="match status" value="1"/>
</dbReference>
<reference evidence="1 2" key="2">
    <citation type="submission" date="2018-11" db="EMBL/GenBank/DDBJ databases">
        <authorList>
            <consortium name="Pathogen Informatics"/>
        </authorList>
    </citation>
    <scope>NUCLEOTIDE SEQUENCE [LARGE SCALE GENOMIC DNA]</scope>
</reference>
<dbReference type="EMBL" id="UZAM01013594">
    <property type="protein sequence ID" value="VDP28854.1"/>
    <property type="molecule type" value="Genomic_DNA"/>
</dbReference>
<accession>A0A183J2J3</accession>
<dbReference type="WBParaSite" id="SBAD_0001045101-mRNA-1">
    <property type="protein sequence ID" value="SBAD_0001045101-mRNA-1"/>
    <property type="gene ID" value="SBAD_0001045101"/>
</dbReference>
<dbReference type="InterPro" id="IPR015946">
    <property type="entry name" value="KH_dom-like_a/b"/>
</dbReference>
<organism evidence="3">
    <name type="scientific">Soboliphyme baturini</name>
    <dbReference type="NCBI Taxonomy" id="241478"/>
    <lineage>
        <taxon>Eukaryota</taxon>
        <taxon>Metazoa</taxon>
        <taxon>Ecdysozoa</taxon>
        <taxon>Nematoda</taxon>
        <taxon>Enoplea</taxon>
        <taxon>Dorylaimia</taxon>
        <taxon>Dioctophymatida</taxon>
        <taxon>Dioctophymatoidea</taxon>
        <taxon>Soboliphymatidae</taxon>
        <taxon>Soboliphyme</taxon>
    </lineage>
</organism>
<dbReference type="GO" id="GO:0005525">
    <property type="term" value="F:GTP binding"/>
    <property type="evidence" value="ECO:0007669"/>
    <property type="project" value="InterPro"/>
</dbReference>